<dbReference type="EMBL" id="FOGL01000003">
    <property type="protein sequence ID" value="SER33208.1"/>
    <property type="molecule type" value="Genomic_DNA"/>
</dbReference>
<proteinExistence type="predicted"/>
<keyword evidence="3" id="KW-0238">DNA-binding</keyword>
<evidence type="ECO:0000256" key="1">
    <source>
        <dbReference type="ARBA" id="ARBA00022490"/>
    </source>
</evidence>
<feature type="domain" description="HTH LytTR-type" evidence="5">
    <location>
        <begin position="48"/>
        <end position="146"/>
    </location>
</feature>
<dbReference type="SMART" id="SM00850">
    <property type="entry name" value="LytTR"/>
    <property type="match status" value="1"/>
</dbReference>
<dbReference type="GO" id="GO:0000156">
    <property type="term" value="F:phosphorelay response regulator activity"/>
    <property type="evidence" value="ECO:0007669"/>
    <property type="project" value="InterPro"/>
</dbReference>
<reference evidence="6 7" key="1">
    <citation type="submission" date="2016-10" db="EMBL/GenBank/DDBJ databases">
        <authorList>
            <person name="de Groot N.N."/>
        </authorList>
    </citation>
    <scope>NUCLEOTIDE SEQUENCE [LARGE SCALE GENOMIC DNA]</scope>
    <source>
        <strain evidence="6 7">CGMCC 1.7727</strain>
    </source>
</reference>
<keyword evidence="1" id="KW-0963">Cytoplasm</keyword>
<dbReference type="Pfam" id="PF04397">
    <property type="entry name" value="LytTR"/>
    <property type="match status" value="1"/>
</dbReference>
<dbReference type="OrthoDB" id="9808614at2"/>
<name>A0A1H9NBE0_9BACI</name>
<keyword evidence="4" id="KW-0804">Transcription</keyword>
<protein>
    <submittedName>
        <fullName evidence="6">Transcriptional regulator, LytTR family</fullName>
    </submittedName>
</protein>
<evidence type="ECO:0000313" key="7">
    <source>
        <dbReference type="Proteomes" id="UP000199687"/>
    </source>
</evidence>
<gene>
    <name evidence="6" type="ORF">SAMN04487944_10355</name>
</gene>
<dbReference type="STRING" id="531814.SAMN04487944_10355"/>
<keyword evidence="7" id="KW-1185">Reference proteome</keyword>
<dbReference type="AlphaFoldDB" id="A0A1H9NBE0"/>
<dbReference type="InterPro" id="IPR007492">
    <property type="entry name" value="LytTR_DNA-bd_dom"/>
</dbReference>
<dbReference type="PROSITE" id="PS50930">
    <property type="entry name" value="HTH_LYTTR"/>
    <property type="match status" value="1"/>
</dbReference>
<keyword evidence="2" id="KW-0805">Transcription regulation</keyword>
<evidence type="ECO:0000256" key="4">
    <source>
        <dbReference type="ARBA" id="ARBA00023163"/>
    </source>
</evidence>
<dbReference type="PANTHER" id="PTHR37299:SF2">
    <property type="entry name" value="HTH LYTTR-TYPE DOMAIN-CONTAINING PROTEIN"/>
    <property type="match status" value="1"/>
</dbReference>
<evidence type="ECO:0000256" key="2">
    <source>
        <dbReference type="ARBA" id="ARBA00023015"/>
    </source>
</evidence>
<evidence type="ECO:0000259" key="5">
    <source>
        <dbReference type="PROSITE" id="PS50930"/>
    </source>
</evidence>
<dbReference type="Gene3D" id="2.40.50.1020">
    <property type="entry name" value="LytTr DNA-binding domain"/>
    <property type="match status" value="1"/>
</dbReference>
<sequence length="156" mass="18081">MKVKIDINDKHTEPSITIQTNEWTDELEEIIAIIKGKNRKRLFGIEADQTILIDPNDIDFIYAEKRKVFACMGQRNLEIKMKLYEIENILAPYNFMRFSKSVIGNLNHIARFELSFNGNLCVYFHSGTKEYITRKYVGPIKNRLDMGGQSNDNGSN</sequence>
<dbReference type="InterPro" id="IPR046947">
    <property type="entry name" value="LytR-like"/>
</dbReference>
<evidence type="ECO:0000313" key="6">
    <source>
        <dbReference type="EMBL" id="SER33208.1"/>
    </source>
</evidence>
<accession>A0A1H9NBE0</accession>
<organism evidence="6 7">
    <name type="scientific">Gracilibacillus ureilyticus</name>
    <dbReference type="NCBI Taxonomy" id="531814"/>
    <lineage>
        <taxon>Bacteria</taxon>
        <taxon>Bacillati</taxon>
        <taxon>Bacillota</taxon>
        <taxon>Bacilli</taxon>
        <taxon>Bacillales</taxon>
        <taxon>Bacillaceae</taxon>
        <taxon>Gracilibacillus</taxon>
    </lineage>
</organism>
<dbReference type="PANTHER" id="PTHR37299">
    <property type="entry name" value="TRANSCRIPTIONAL REGULATOR-RELATED"/>
    <property type="match status" value="1"/>
</dbReference>
<evidence type="ECO:0000256" key="3">
    <source>
        <dbReference type="ARBA" id="ARBA00023125"/>
    </source>
</evidence>
<dbReference type="GO" id="GO:0003677">
    <property type="term" value="F:DNA binding"/>
    <property type="evidence" value="ECO:0007669"/>
    <property type="project" value="UniProtKB-KW"/>
</dbReference>
<dbReference type="Proteomes" id="UP000199687">
    <property type="component" value="Unassembled WGS sequence"/>
</dbReference>